<evidence type="ECO:0000256" key="1">
    <source>
        <dbReference type="SAM" id="MobiDB-lite"/>
    </source>
</evidence>
<evidence type="ECO:0000313" key="3">
    <source>
        <dbReference type="Proteomes" id="UP001295794"/>
    </source>
</evidence>
<evidence type="ECO:0000313" key="2">
    <source>
        <dbReference type="EMBL" id="CAK5283811.1"/>
    </source>
</evidence>
<protein>
    <submittedName>
        <fullName evidence="2">Uncharacterized protein</fullName>
    </submittedName>
</protein>
<keyword evidence="3" id="KW-1185">Reference proteome</keyword>
<name>A0AAD2K8R6_9AGAR</name>
<feature type="region of interest" description="Disordered" evidence="1">
    <location>
        <begin position="55"/>
        <end position="77"/>
    </location>
</feature>
<proteinExistence type="predicted"/>
<sequence>MTGLVPGLTLAKTVSVHKVCIRTSTSRRVCTTLLRSLDTPLAPEPRAWSAQRLLRDCQPRSPSRTNHPTYSTTCSQR</sequence>
<feature type="compositionally biased region" description="Polar residues" evidence="1">
    <location>
        <begin position="60"/>
        <end position="77"/>
    </location>
</feature>
<organism evidence="2 3">
    <name type="scientific">Mycena citricolor</name>
    <dbReference type="NCBI Taxonomy" id="2018698"/>
    <lineage>
        <taxon>Eukaryota</taxon>
        <taxon>Fungi</taxon>
        <taxon>Dikarya</taxon>
        <taxon>Basidiomycota</taxon>
        <taxon>Agaricomycotina</taxon>
        <taxon>Agaricomycetes</taxon>
        <taxon>Agaricomycetidae</taxon>
        <taxon>Agaricales</taxon>
        <taxon>Marasmiineae</taxon>
        <taxon>Mycenaceae</taxon>
        <taxon>Mycena</taxon>
    </lineage>
</organism>
<comment type="caution">
    <text evidence="2">The sequence shown here is derived from an EMBL/GenBank/DDBJ whole genome shotgun (WGS) entry which is preliminary data.</text>
</comment>
<dbReference type="EMBL" id="CAVNYO010000476">
    <property type="protein sequence ID" value="CAK5283811.1"/>
    <property type="molecule type" value="Genomic_DNA"/>
</dbReference>
<gene>
    <name evidence="2" type="ORF">MYCIT1_LOCUS36644</name>
</gene>
<dbReference type="Proteomes" id="UP001295794">
    <property type="component" value="Unassembled WGS sequence"/>
</dbReference>
<reference evidence="2" key="1">
    <citation type="submission" date="2023-11" db="EMBL/GenBank/DDBJ databases">
        <authorList>
            <person name="De Vega J J."/>
            <person name="De Vega J J."/>
        </authorList>
    </citation>
    <scope>NUCLEOTIDE SEQUENCE</scope>
</reference>
<accession>A0AAD2K8R6</accession>
<dbReference type="AlphaFoldDB" id="A0AAD2K8R6"/>